<keyword evidence="4" id="KW-0238">DNA-binding</keyword>
<dbReference type="InterPro" id="IPR041664">
    <property type="entry name" value="AAA_16"/>
</dbReference>
<comment type="similarity">
    <text evidence="2">Belongs to the ORC4 family.</text>
</comment>
<feature type="region of interest" description="Disordered" evidence="6">
    <location>
        <begin position="1"/>
        <end position="175"/>
    </location>
</feature>
<comment type="caution">
    <text evidence="9">The sequence shown here is derived from an EMBL/GenBank/DDBJ whole genome shotgun (WGS) entry which is preliminary data.</text>
</comment>
<dbReference type="PANTHER" id="PTHR12087:SF0">
    <property type="entry name" value="ORIGIN RECOGNITION COMPLEX SUBUNIT 4"/>
    <property type="match status" value="1"/>
</dbReference>
<feature type="region of interest" description="Disordered" evidence="6">
    <location>
        <begin position="187"/>
        <end position="212"/>
    </location>
</feature>
<proteinExistence type="inferred from homology"/>
<evidence type="ECO:0000259" key="8">
    <source>
        <dbReference type="Pfam" id="PF14629"/>
    </source>
</evidence>
<evidence type="ECO:0000256" key="4">
    <source>
        <dbReference type="ARBA" id="ARBA00023125"/>
    </source>
</evidence>
<dbReference type="InterPro" id="IPR027417">
    <property type="entry name" value="P-loop_NTPase"/>
</dbReference>
<feature type="compositionally biased region" description="Polar residues" evidence="6">
    <location>
        <begin position="74"/>
        <end position="84"/>
    </location>
</feature>
<accession>A0A8S0WKR8</accession>
<name>A0A8S0WKR8_CYCAE</name>
<dbReference type="AlphaFoldDB" id="A0A8S0WKR8"/>
<keyword evidence="10" id="KW-1185">Reference proteome</keyword>
<organism evidence="9 10">
    <name type="scientific">Cyclocybe aegerita</name>
    <name type="common">Black poplar mushroom</name>
    <name type="synonym">Agrocybe aegerita</name>
    <dbReference type="NCBI Taxonomy" id="1973307"/>
    <lineage>
        <taxon>Eukaryota</taxon>
        <taxon>Fungi</taxon>
        <taxon>Dikarya</taxon>
        <taxon>Basidiomycota</taxon>
        <taxon>Agaricomycotina</taxon>
        <taxon>Agaricomycetes</taxon>
        <taxon>Agaricomycetidae</taxon>
        <taxon>Agaricales</taxon>
        <taxon>Agaricineae</taxon>
        <taxon>Bolbitiaceae</taxon>
        <taxon>Cyclocybe</taxon>
    </lineage>
</organism>
<dbReference type="GO" id="GO:0005664">
    <property type="term" value="C:nuclear origin of replication recognition complex"/>
    <property type="evidence" value="ECO:0007669"/>
    <property type="project" value="TreeGrafter"/>
</dbReference>
<feature type="domain" description="Orc1-like AAA ATPase" evidence="7">
    <location>
        <begin position="282"/>
        <end position="444"/>
    </location>
</feature>
<feature type="region of interest" description="Disordered" evidence="6">
    <location>
        <begin position="259"/>
        <end position="278"/>
    </location>
</feature>
<dbReference type="Gene3D" id="3.40.50.300">
    <property type="entry name" value="P-loop containing nucleotide triphosphate hydrolases"/>
    <property type="match status" value="1"/>
</dbReference>
<dbReference type="PANTHER" id="PTHR12087">
    <property type="entry name" value="ORIGIN RECOGNITION COMPLEX SUBUNIT 4"/>
    <property type="match status" value="1"/>
</dbReference>
<evidence type="ECO:0008006" key="11">
    <source>
        <dbReference type="Google" id="ProtNLM"/>
    </source>
</evidence>
<keyword evidence="3" id="KW-0235">DNA replication</keyword>
<dbReference type="GO" id="GO:0006270">
    <property type="term" value="P:DNA replication initiation"/>
    <property type="evidence" value="ECO:0007669"/>
    <property type="project" value="TreeGrafter"/>
</dbReference>
<gene>
    <name evidence="9" type="ORF">AAE3_LOCUS2090</name>
</gene>
<keyword evidence="5" id="KW-0539">Nucleus</keyword>
<evidence type="ECO:0000259" key="7">
    <source>
        <dbReference type="Pfam" id="PF13191"/>
    </source>
</evidence>
<dbReference type="EMBL" id="CACVBS010000028">
    <property type="protein sequence ID" value="CAA7259792.1"/>
    <property type="molecule type" value="Genomic_DNA"/>
</dbReference>
<feature type="domain" description="Origin recognition complex subunit 4 C-terminal" evidence="8">
    <location>
        <begin position="507"/>
        <end position="689"/>
    </location>
</feature>
<reference evidence="9 10" key="1">
    <citation type="submission" date="2020-01" db="EMBL/GenBank/DDBJ databases">
        <authorList>
            <person name="Gupta K D."/>
        </authorList>
    </citation>
    <scope>NUCLEOTIDE SEQUENCE [LARGE SCALE GENOMIC DNA]</scope>
</reference>
<dbReference type="InterPro" id="IPR032705">
    <property type="entry name" value="ORC4_C"/>
</dbReference>
<evidence type="ECO:0000256" key="6">
    <source>
        <dbReference type="SAM" id="MobiDB-lite"/>
    </source>
</evidence>
<feature type="compositionally biased region" description="Low complexity" evidence="6">
    <location>
        <begin position="22"/>
        <end position="40"/>
    </location>
</feature>
<dbReference type="SUPFAM" id="SSF52540">
    <property type="entry name" value="P-loop containing nucleoside triphosphate hydrolases"/>
    <property type="match status" value="1"/>
</dbReference>
<dbReference type="OrthoDB" id="343623at2759"/>
<protein>
    <recommendedName>
        <fullName evidence="11">Origin recognition complex subunit 4</fullName>
    </recommendedName>
</protein>
<evidence type="ECO:0000313" key="9">
    <source>
        <dbReference type="EMBL" id="CAA7259792.1"/>
    </source>
</evidence>
<evidence type="ECO:0000256" key="5">
    <source>
        <dbReference type="ARBA" id="ARBA00023242"/>
    </source>
</evidence>
<feature type="compositionally biased region" description="Basic and acidic residues" evidence="6">
    <location>
        <begin position="94"/>
        <end position="108"/>
    </location>
</feature>
<dbReference type="Pfam" id="PF13191">
    <property type="entry name" value="AAA_16"/>
    <property type="match status" value="1"/>
</dbReference>
<dbReference type="InterPro" id="IPR016527">
    <property type="entry name" value="ORC4"/>
</dbReference>
<sequence>MVKRKRSALNPDEDSVSKRQLRSSLAVSSSTPSRSTRSSAKQVASPSKGNPHGPLAKDDTGDTDEDSADELALQPQTQSPSTPCTGARVTRTYGRKDRLQYKNQKLTDETDFPCADPVGTLDSDDEPLTMKRRTRRGKPAPQGAEDVSVPITEPGNASRLVRNHPLQSPRKRTTRSVAVEVTIPITLKKANAQSPSPHPPDTSPSNAHPLLSEPVTPDIVLERTSDRNNIDFFSEADTLHRDLHGHLNEQKKQTLLSLQRTSSKPRGHGEEGPSSVNDSAAAQLSELINGTVMRAEGNSCLLLGPRSSGKSRILESCLHTLPMKPILLRLSGWIQTTDRHALREIAVQLLQQTGSSILPGSESVPEPQTNVEEEENPFLDPIDDATKIVEDQNFRLPPSSHLHALIPILLTLNRPVIVILDAFDLFALHPRQSLLYCLLDNVQNSRASSESRGIAVIGMTSRLDTVQLLEKRVKSRFSGRTIRTSPPNGFQDWMDTMRRALRPFLSGNSEKSDEEWGHWWGAKVEEFLTDPEVVNLLNETFSITREPKLMERLLRTPILRLNPSEPHLTFKSLCISAETQRARPSNLLFTNLSYPAMCLLIASVHADTSGHPIFTFEMLFDYFRDQLRASTAAPVQVNGGNIGMVRCTREVLMATFDGLIASKTFVCVTGPSSNISKEFMKYRSNLHRSIVKPIIDKSGQIHLKKWLTKAQ</sequence>
<evidence type="ECO:0000256" key="3">
    <source>
        <dbReference type="ARBA" id="ARBA00022705"/>
    </source>
</evidence>
<dbReference type="GO" id="GO:0003688">
    <property type="term" value="F:DNA replication origin binding"/>
    <property type="evidence" value="ECO:0007669"/>
    <property type="project" value="TreeGrafter"/>
</dbReference>
<evidence type="ECO:0000256" key="1">
    <source>
        <dbReference type="ARBA" id="ARBA00004123"/>
    </source>
</evidence>
<evidence type="ECO:0000256" key="2">
    <source>
        <dbReference type="ARBA" id="ARBA00005334"/>
    </source>
</evidence>
<comment type="subcellular location">
    <subcellularLocation>
        <location evidence="1">Nucleus</location>
    </subcellularLocation>
</comment>
<evidence type="ECO:0000313" key="10">
    <source>
        <dbReference type="Proteomes" id="UP000467700"/>
    </source>
</evidence>
<dbReference type="Proteomes" id="UP000467700">
    <property type="component" value="Unassembled WGS sequence"/>
</dbReference>
<dbReference type="Pfam" id="PF14629">
    <property type="entry name" value="ORC4_C"/>
    <property type="match status" value="1"/>
</dbReference>